<dbReference type="Proteomes" id="UP001054889">
    <property type="component" value="Unassembled WGS sequence"/>
</dbReference>
<protein>
    <submittedName>
        <fullName evidence="1">Uncharacterized protein</fullName>
    </submittedName>
</protein>
<accession>A0AAV5EAP2</accession>
<evidence type="ECO:0000313" key="2">
    <source>
        <dbReference type="Proteomes" id="UP001054889"/>
    </source>
</evidence>
<keyword evidence="2" id="KW-1185">Reference proteome</keyword>
<sequence length="81" mass="8485">MWNPSLAGVGEEGGAGFIEHGGGGKATRVFDARGELYPVVYGEEPQPQSPCGVVDSGGCMATRVARALLEPVPWVLRAFPQ</sequence>
<name>A0AAV5EAP2_ELECO</name>
<dbReference type="EMBL" id="BQKI01000074">
    <property type="protein sequence ID" value="GJN19847.1"/>
    <property type="molecule type" value="Genomic_DNA"/>
</dbReference>
<proteinExistence type="predicted"/>
<comment type="caution">
    <text evidence="1">The sequence shown here is derived from an EMBL/GenBank/DDBJ whole genome shotgun (WGS) entry which is preliminary data.</text>
</comment>
<dbReference type="AlphaFoldDB" id="A0AAV5EAP2"/>
<evidence type="ECO:0000313" key="1">
    <source>
        <dbReference type="EMBL" id="GJN19847.1"/>
    </source>
</evidence>
<organism evidence="1 2">
    <name type="scientific">Eleusine coracana subsp. coracana</name>
    <dbReference type="NCBI Taxonomy" id="191504"/>
    <lineage>
        <taxon>Eukaryota</taxon>
        <taxon>Viridiplantae</taxon>
        <taxon>Streptophyta</taxon>
        <taxon>Embryophyta</taxon>
        <taxon>Tracheophyta</taxon>
        <taxon>Spermatophyta</taxon>
        <taxon>Magnoliopsida</taxon>
        <taxon>Liliopsida</taxon>
        <taxon>Poales</taxon>
        <taxon>Poaceae</taxon>
        <taxon>PACMAD clade</taxon>
        <taxon>Chloridoideae</taxon>
        <taxon>Cynodonteae</taxon>
        <taxon>Eleusininae</taxon>
        <taxon>Eleusine</taxon>
    </lineage>
</organism>
<reference evidence="1" key="2">
    <citation type="submission" date="2021-12" db="EMBL/GenBank/DDBJ databases">
        <title>Resequencing data analysis of finger millet.</title>
        <authorList>
            <person name="Hatakeyama M."/>
            <person name="Aluri S."/>
            <person name="Balachadran M.T."/>
            <person name="Sivarajan S.R."/>
            <person name="Poveda L."/>
            <person name="Shimizu-Inatsugi R."/>
            <person name="Schlapbach R."/>
            <person name="Sreeman S.M."/>
            <person name="Shimizu K.K."/>
        </authorList>
    </citation>
    <scope>NUCLEOTIDE SEQUENCE</scope>
</reference>
<gene>
    <name evidence="1" type="primary">gb07160</name>
    <name evidence="1" type="ORF">PR202_gb07160</name>
</gene>
<reference evidence="1" key="1">
    <citation type="journal article" date="2018" name="DNA Res.">
        <title>Multiple hybrid de novo genome assembly of finger millet, an orphan allotetraploid crop.</title>
        <authorList>
            <person name="Hatakeyama M."/>
            <person name="Aluri S."/>
            <person name="Balachadran M.T."/>
            <person name="Sivarajan S.R."/>
            <person name="Patrignani A."/>
            <person name="Gruter S."/>
            <person name="Poveda L."/>
            <person name="Shimizu-Inatsugi R."/>
            <person name="Baeten J."/>
            <person name="Francoijs K.J."/>
            <person name="Nataraja K.N."/>
            <person name="Reddy Y.A.N."/>
            <person name="Phadnis S."/>
            <person name="Ravikumar R.L."/>
            <person name="Schlapbach R."/>
            <person name="Sreeman S.M."/>
            <person name="Shimizu K.K."/>
        </authorList>
    </citation>
    <scope>NUCLEOTIDE SEQUENCE</scope>
</reference>